<organism evidence="1">
    <name type="scientific">Petromyces alliaceus</name>
    <name type="common">Aspergillus alliaceus</name>
    <dbReference type="NCBI Taxonomy" id="209559"/>
    <lineage>
        <taxon>Eukaryota</taxon>
        <taxon>Fungi</taxon>
        <taxon>Dikarya</taxon>
        <taxon>Ascomycota</taxon>
        <taxon>Pezizomycotina</taxon>
        <taxon>Eurotiomycetes</taxon>
        <taxon>Eurotiomycetidae</taxon>
        <taxon>Eurotiales</taxon>
        <taxon>Aspergillaceae</taxon>
        <taxon>Aspergillus</taxon>
        <taxon>Aspergillus subgen. Circumdati</taxon>
    </lineage>
</organism>
<dbReference type="Proteomes" id="UP000326877">
    <property type="component" value="Unassembled WGS sequence"/>
</dbReference>
<accession>A0A5N7C9X3</accession>
<name>A0A5N7C9X3_PETAA</name>
<evidence type="ECO:0000313" key="1">
    <source>
        <dbReference type="EMBL" id="KAE8390940.1"/>
    </source>
</evidence>
<dbReference type="EMBL" id="ML735250">
    <property type="protein sequence ID" value="KAE8390940.1"/>
    <property type="molecule type" value="Genomic_DNA"/>
</dbReference>
<protein>
    <submittedName>
        <fullName evidence="1">Uncharacterized protein</fullName>
    </submittedName>
</protein>
<dbReference type="AlphaFoldDB" id="A0A5N7C9X3"/>
<reference evidence="1" key="1">
    <citation type="submission" date="2019-04" db="EMBL/GenBank/DDBJ databases">
        <title>Friends and foes A comparative genomics studyof 23 Aspergillus species from section Flavi.</title>
        <authorList>
            <consortium name="DOE Joint Genome Institute"/>
            <person name="Kjaerbolling I."/>
            <person name="Vesth T."/>
            <person name="Frisvad J.C."/>
            <person name="Nybo J.L."/>
            <person name="Theobald S."/>
            <person name="Kildgaard S."/>
            <person name="Isbrandt T."/>
            <person name="Kuo A."/>
            <person name="Sato A."/>
            <person name="Lyhne E.K."/>
            <person name="Kogle M.E."/>
            <person name="Wiebenga A."/>
            <person name="Kun R.S."/>
            <person name="Lubbers R.J."/>
            <person name="Makela M.R."/>
            <person name="Barry K."/>
            <person name="Chovatia M."/>
            <person name="Clum A."/>
            <person name="Daum C."/>
            <person name="Haridas S."/>
            <person name="He G."/>
            <person name="LaButti K."/>
            <person name="Lipzen A."/>
            <person name="Mondo S."/>
            <person name="Riley R."/>
            <person name="Salamov A."/>
            <person name="Simmons B.A."/>
            <person name="Magnuson J.K."/>
            <person name="Henrissat B."/>
            <person name="Mortensen U.H."/>
            <person name="Larsen T.O."/>
            <person name="Devries R.P."/>
            <person name="Grigoriev I.V."/>
            <person name="Machida M."/>
            <person name="Baker S.E."/>
            <person name="Andersen M.R."/>
        </authorList>
    </citation>
    <scope>NUCLEOTIDE SEQUENCE [LARGE SCALE GENOMIC DNA]</scope>
    <source>
        <strain evidence="1">IBT 14317</strain>
    </source>
</reference>
<gene>
    <name evidence="1" type="ORF">BDV23DRAFT_154190</name>
</gene>
<sequence>MMILSFPHETGTPDSESHGIWIYPINSLHAPDTTRVVMLMLCYAMQAWLWH</sequence>
<proteinExistence type="predicted"/>